<evidence type="ECO:0000313" key="2">
    <source>
        <dbReference type="Proteomes" id="UP000031668"/>
    </source>
</evidence>
<sequence length="196" mass="23297">MIDDNFLCTEDIKRVTGCGNLFEVEPKEKYQNDLLRDFDECLEFFEAYIENLDVVIMNADVVDLVIEENYDPILKQTEFGWISALYFELKSTAILILPSFSLPVEYLLLNKKIEKYLKFRNFVVGVKTPEYQTRLEICDHARYFITTICHLVLLERELDPHMTNKVFRERDYSNYNALWKYRLALNRMNQSKTSTT</sequence>
<protein>
    <submittedName>
        <fullName evidence="1">Uncharacterized protein</fullName>
    </submittedName>
</protein>
<proteinExistence type="predicted"/>
<evidence type="ECO:0000313" key="1">
    <source>
        <dbReference type="EMBL" id="KII62252.1"/>
    </source>
</evidence>
<comment type="caution">
    <text evidence="1">The sequence shown here is derived from an EMBL/GenBank/DDBJ whole genome shotgun (WGS) entry which is preliminary data.</text>
</comment>
<accession>A0A0C2IZM4</accession>
<dbReference type="Proteomes" id="UP000031668">
    <property type="component" value="Unassembled WGS sequence"/>
</dbReference>
<gene>
    <name evidence="1" type="ORF">RF11_10862</name>
</gene>
<organism evidence="1 2">
    <name type="scientific">Thelohanellus kitauei</name>
    <name type="common">Myxosporean</name>
    <dbReference type="NCBI Taxonomy" id="669202"/>
    <lineage>
        <taxon>Eukaryota</taxon>
        <taxon>Metazoa</taxon>
        <taxon>Cnidaria</taxon>
        <taxon>Myxozoa</taxon>
        <taxon>Myxosporea</taxon>
        <taxon>Bivalvulida</taxon>
        <taxon>Platysporina</taxon>
        <taxon>Myxobolidae</taxon>
        <taxon>Thelohanellus</taxon>
    </lineage>
</organism>
<dbReference type="AlphaFoldDB" id="A0A0C2IZM4"/>
<dbReference type="EMBL" id="JWZT01005031">
    <property type="protein sequence ID" value="KII62252.1"/>
    <property type="molecule type" value="Genomic_DNA"/>
</dbReference>
<reference evidence="1 2" key="1">
    <citation type="journal article" date="2014" name="Genome Biol. Evol.">
        <title>The genome of the myxosporean Thelohanellus kitauei shows adaptations to nutrient acquisition within its fish host.</title>
        <authorList>
            <person name="Yang Y."/>
            <person name="Xiong J."/>
            <person name="Zhou Z."/>
            <person name="Huo F."/>
            <person name="Miao W."/>
            <person name="Ran C."/>
            <person name="Liu Y."/>
            <person name="Zhang J."/>
            <person name="Feng J."/>
            <person name="Wang M."/>
            <person name="Wang M."/>
            <person name="Wang L."/>
            <person name="Yao B."/>
        </authorList>
    </citation>
    <scope>NUCLEOTIDE SEQUENCE [LARGE SCALE GENOMIC DNA]</scope>
    <source>
        <strain evidence="1">Wuqing</strain>
    </source>
</reference>
<name>A0A0C2IZM4_THEKT</name>
<keyword evidence="2" id="KW-1185">Reference proteome</keyword>